<dbReference type="VEuPathDB" id="FungiDB:BO71DRAFT_429952"/>
<evidence type="ECO:0000256" key="5">
    <source>
        <dbReference type="ARBA" id="ARBA00022827"/>
    </source>
</evidence>
<evidence type="ECO:0000313" key="8">
    <source>
        <dbReference type="EMBL" id="PYH94479.1"/>
    </source>
</evidence>
<reference evidence="8 9" key="1">
    <citation type="submission" date="2018-02" db="EMBL/GenBank/DDBJ databases">
        <title>The genomes of Aspergillus section Nigri reveals drivers in fungal speciation.</title>
        <authorList>
            <consortium name="DOE Joint Genome Institute"/>
            <person name="Vesth T.C."/>
            <person name="Nybo J."/>
            <person name="Theobald S."/>
            <person name="Brandl J."/>
            <person name="Frisvad J.C."/>
            <person name="Nielsen K.F."/>
            <person name="Lyhne E.K."/>
            <person name="Kogle M.E."/>
            <person name="Kuo A."/>
            <person name="Riley R."/>
            <person name="Clum A."/>
            <person name="Nolan M."/>
            <person name="Lipzen A."/>
            <person name="Salamov A."/>
            <person name="Henrissat B."/>
            <person name="Wiebenga A."/>
            <person name="De vries R.P."/>
            <person name="Grigoriev I.V."/>
            <person name="Mortensen U.H."/>
            <person name="Andersen M.R."/>
            <person name="Baker S.E."/>
        </authorList>
    </citation>
    <scope>NUCLEOTIDE SEQUENCE [LARGE SCALE GENOMIC DNA]</scope>
    <source>
        <strain evidence="8 9">CBS 707.79</strain>
    </source>
</reference>
<evidence type="ECO:0000313" key="9">
    <source>
        <dbReference type="Proteomes" id="UP000247810"/>
    </source>
</evidence>
<comment type="similarity">
    <text evidence="3">Belongs to the FAD-binding monooxygenase family.</text>
</comment>
<organism evidence="8 9">
    <name type="scientific">Aspergillus ellipticus CBS 707.79</name>
    <dbReference type="NCBI Taxonomy" id="1448320"/>
    <lineage>
        <taxon>Eukaryota</taxon>
        <taxon>Fungi</taxon>
        <taxon>Dikarya</taxon>
        <taxon>Ascomycota</taxon>
        <taxon>Pezizomycotina</taxon>
        <taxon>Eurotiomycetes</taxon>
        <taxon>Eurotiomycetidae</taxon>
        <taxon>Eurotiales</taxon>
        <taxon>Aspergillaceae</taxon>
        <taxon>Aspergillus</taxon>
        <taxon>Aspergillus subgen. Circumdati</taxon>
    </lineage>
</organism>
<accession>A0A319DAW2</accession>
<comment type="cofactor">
    <cofactor evidence="1">
        <name>FAD</name>
        <dbReference type="ChEBI" id="CHEBI:57692"/>
    </cofactor>
</comment>
<dbReference type="OrthoDB" id="66881at2759"/>
<dbReference type="PANTHER" id="PTHR43098">
    <property type="entry name" value="L-ORNITHINE N(5)-MONOOXYGENASE-RELATED"/>
    <property type="match status" value="1"/>
</dbReference>
<dbReference type="STRING" id="1448320.A0A319DAW2"/>
<comment type="pathway">
    <text evidence="2">Secondary metabolite biosynthesis; terpenoid biosynthesis.</text>
</comment>
<dbReference type="InterPro" id="IPR036188">
    <property type="entry name" value="FAD/NAD-bd_sf"/>
</dbReference>
<evidence type="ECO:0000256" key="4">
    <source>
        <dbReference type="ARBA" id="ARBA00022630"/>
    </source>
</evidence>
<keyword evidence="9" id="KW-1185">Reference proteome</keyword>
<gene>
    <name evidence="8" type="ORF">BO71DRAFT_429952</name>
</gene>
<evidence type="ECO:0000256" key="7">
    <source>
        <dbReference type="ARBA" id="ARBA00023002"/>
    </source>
</evidence>
<dbReference type="AlphaFoldDB" id="A0A319DAW2"/>
<keyword evidence="5" id="KW-0274">FAD</keyword>
<dbReference type="InterPro" id="IPR050775">
    <property type="entry name" value="FAD-binding_Monooxygenases"/>
</dbReference>
<dbReference type="SUPFAM" id="SSF51905">
    <property type="entry name" value="FAD/NAD(P)-binding domain"/>
    <property type="match status" value="2"/>
</dbReference>
<dbReference type="GO" id="GO:0016491">
    <property type="term" value="F:oxidoreductase activity"/>
    <property type="evidence" value="ECO:0007669"/>
    <property type="project" value="UniProtKB-KW"/>
</dbReference>
<evidence type="ECO:0000256" key="6">
    <source>
        <dbReference type="ARBA" id="ARBA00022857"/>
    </source>
</evidence>
<evidence type="ECO:0000256" key="3">
    <source>
        <dbReference type="ARBA" id="ARBA00010139"/>
    </source>
</evidence>
<keyword evidence="6" id="KW-0521">NADP</keyword>
<dbReference type="Gene3D" id="3.50.50.60">
    <property type="entry name" value="FAD/NAD(P)-binding domain"/>
    <property type="match status" value="1"/>
</dbReference>
<name>A0A319DAW2_9EURO</name>
<keyword evidence="4" id="KW-0285">Flavoprotein</keyword>
<proteinExistence type="inferred from homology"/>
<evidence type="ECO:0008006" key="10">
    <source>
        <dbReference type="Google" id="ProtNLM"/>
    </source>
</evidence>
<dbReference type="EMBL" id="KZ825870">
    <property type="protein sequence ID" value="PYH94479.1"/>
    <property type="molecule type" value="Genomic_DNA"/>
</dbReference>
<evidence type="ECO:0000256" key="1">
    <source>
        <dbReference type="ARBA" id="ARBA00001974"/>
    </source>
</evidence>
<protein>
    <recommendedName>
        <fullName evidence="10">FAD/NAD(P)-binding domain-containing protein</fullName>
    </recommendedName>
</protein>
<sequence length="294" mass="31886">MSHAQPPPPVDMVADAWTTHPTAHVLVGGAGNISMADIPNHIAKMHVLDLPRSERIRARVDEIIHDKTCKRSCFHDDYLAAFNRPNVKLVDTDGKGVQGVTATGVRANDEHFDLDVLIYATGFEVGAESPGSRSGISVVGRNGRTMDEKWAESPLTWHVIATHGCPDMFFSGPNQAGLSVTVLALLDTVAKHVAFIVSETFARQGRGKVTIEPTLDAESAWGMQVLAGAGAMAPLATCTPSYINGERSMDNLPMERQMKAASVGVWPKGMNDFMDVLQEWQNDGDFRELHVDTA</sequence>
<keyword evidence="7" id="KW-0560">Oxidoreductase</keyword>
<dbReference type="Proteomes" id="UP000247810">
    <property type="component" value="Unassembled WGS sequence"/>
</dbReference>
<dbReference type="PANTHER" id="PTHR43098:SF2">
    <property type="entry name" value="FAD-BINDING MONOOXYGENASE AUSB-RELATED"/>
    <property type="match status" value="1"/>
</dbReference>
<evidence type="ECO:0000256" key="2">
    <source>
        <dbReference type="ARBA" id="ARBA00004721"/>
    </source>
</evidence>